<proteinExistence type="predicted"/>
<dbReference type="Proteomes" id="UP000535543">
    <property type="component" value="Unassembled WGS sequence"/>
</dbReference>
<comment type="caution">
    <text evidence="1">The sequence shown here is derived from an EMBL/GenBank/DDBJ whole genome shotgun (WGS) entry which is preliminary data.</text>
</comment>
<evidence type="ECO:0000313" key="1">
    <source>
        <dbReference type="EMBL" id="NMN97445.1"/>
    </source>
</evidence>
<dbReference type="AlphaFoldDB" id="A0A848KF67"/>
<keyword evidence="2" id="KW-1185">Reference proteome</keyword>
<organism evidence="1 2">
    <name type="scientific">Antrihabitans stalactiti</name>
    <dbReference type="NCBI Taxonomy" id="2584121"/>
    <lineage>
        <taxon>Bacteria</taxon>
        <taxon>Bacillati</taxon>
        <taxon>Actinomycetota</taxon>
        <taxon>Actinomycetes</taxon>
        <taxon>Mycobacteriales</taxon>
        <taxon>Nocardiaceae</taxon>
        <taxon>Antrihabitans</taxon>
    </lineage>
</organism>
<sequence>MNVNGIPAKFAIATSAIAVLCLTGCSEVKEAVNKGGDTPCSEFVKQDQDKQRVTITKFLKENSNSDSEPAGTAVDASIVAVGLLCSVQANADAPIKKADLGGIFTPK</sequence>
<evidence type="ECO:0008006" key="3">
    <source>
        <dbReference type="Google" id="ProtNLM"/>
    </source>
</evidence>
<name>A0A848KF67_9NOCA</name>
<accession>A0A848KF67</accession>
<dbReference type="RefSeq" id="WP_169590318.1">
    <property type="nucleotide sequence ID" value="NZ_VCQU01000007.1"/>
</dbReference>
<protein>
    <recommendedName>
        <fullName evidence="3">Acid stress chaperone HdeA</fullName>
    </recommendedName>
</protein>
<evidence type="ECO:0000313" key="2">
    <source>
        <dbReference type="Proteomes" id="UP000535543"/>
    </source>
</evidence>
<reference evidence="1 2" key="2">
    <citation type="submission" date="2020-06" db="EMBL/GenBank/DDBJ databases">
        <title>Antribacter stalactiti gen. nov., sp. nov., a new member of the family Nacardiaceae isolated from a cave.</title>
        <authorList>
            <person name="Kim I.S."/>
        </authorList>
    </citation>
    <scope>NUCLEOTIDE SEQUENCE [LARGE SCALE GENOMIC DNA]</scope>
    <source>
        <strain evidence="1 2">YC2-7</strain>
    </source>
</reference>
<gene>
    <name evidence="1" type="ORF">FGL95_20620</name>
</gene>
<dbReference type="EMBL" id="VCQU01000007">
    <property type="protein sequence ID" value="NMN97445.1"/>
    <property type="molecule type" value="Genomic_DNA"/>
</dbReference>
<reference evidence="1 2" key="1">
    <citation type="submission" date="2019-05" db="EMBL/GenBank/DDBJ databases">
        <authorList>
            <person name="Lee S.D."/>
        </authorList>
    </citation>
    <scope>NUCLEOTIDE SEQUENCE [LARGE SCALE GENOMIC DNA]</scope>
    <source>
        <strain evidence="1 2">YC2-7</strain>
    </source>
</reference>